<keyword evidence="12" id="KW-0282">Flagellum</keyword>
<feature type="compositionally biased region" description="Polar residues" evidence="10">
    <location>
        <begin position="21"/>
        <end position="33"/>
    </location>
</feature>
<keyword evidence="6" id="KW-0963">Cytoplasm</keyword>
<accession>A0A090KKE9</accession>
<evidence type="ECO:0000256" key="3">
    <source>
        <dbReference type="ARBA" id="ARBA00006602"/>
    </source>
</evidence>
<comment type="subcellular location">
    <subcellularLocation>
        <location evidence="2">Cytoplasm</location>
    </subcellularLocation>
</comment>
<dbReference type="Pfam" id="PF02108">
    <property type="entry name" value="FliH"/>
    <property type="match status" value="1"/>
</dbReference>
<dbReference type="PRINTS" id="PR01003">
    <property type="entry name" value="FLGFLIH"/>
</dbReference>
<evidence type="ECO:0000256" key="4">
    <source>
        <dbReference type="ARBA" id="ARBA00016507"/>
    </source>
</evidence>
<name>A0A090KKE9_9GAMM</name>
<evidence type="ECO:0000256" key="2">
    <source>
        <dbReference type="ARBA" id="ARBA00004496"/>
    </source>
</evidence>
<reference evidence="13" key="1">
    <citation type="submission" date="2014-09" db="EMBL/GenBank/DDBJ databases">
        <authorList>
            <person name="Hjerde E."/>
        </authorList>
    </citation>
    <scope>NUCLEOTIDE SEQUENCE [LARGE SCALE GENOMIC DNA]</scope>
    <source>
        <strain evidence="13">06/09/139</strain>
    </source>
</reference>
<protein>
    <recommendedName>
        <fullName evidence="4">Flagellar assembly protein FliH</fullName>
    </recommendedName>
</protein>
<evidence type="ECO:0000313" key="13">
    <source>
        <dbReference type="Proteomes" id="UP000032427"/>
    </source>
</evidence>
<proteinExistence type="inferred from homology"/>
<dbReference type="InterPro" id="IPR051472">
    <property type="entry name" value="T3SS_Stator/FliH"/>
</dbReference>
<dbReference type="EMBL" id="LN554846">
    <property type="protein sequence ID" value="CED72034.1"/>
    <property type="molecule type" value="Genomic_DNA"/>
</dbReference>
<dbReference type="HOGENOM" id="CLU_062625_0_1_6"/>
<evidence type="ECO:0000256" key="7">
    <source>
        <dbReference type="ARBA" id="ARBA00022795"/>
    </source>
</evidence>
<keyword evidence="8" id="KW-0653">Protein transport</keyword>
<keyword evidence="7" id="KW-1005">Bacterial flagellum biogenesis</keyword>
<dbReference type="GO" id="GO:0044781">
    <property type="term" value="P:bacterial-type flagellum organization"/>
    <property type="evidence" value="ECO:0007669"/>
    <property type="project" value="UniProtKB-KW"/>
</dbReference>
<evidence type="ECO:0000259" key="11">
    <source>
        <dbReference type="Pfam" id="PF02108"/>
    </source>
</evidence>
<organism evidence="12 13">
    <name type="scientific">Aliivibrio wodanis</name>
    <dbReference type="NCBI Taxonomy" id="80852"/>
    <lineage>
        <taxon>Bacteria</taxon>
        <taxon>Pseudomonadati</taxon>
        <taxon>Pseudomonadota</taxon>
        <taxon>Gammaproteobacteria</taxon>
        <taxon>Vibrionales</taxon>
        <taxon>Vibrionaceae</taxon>
        <taxon>Aliivibrio</taxon>
    </lineage>
</organism>
<dbReference type="GO" id="GO:0003774">
    <property type="term" value="F:cytoskeletal motor activity"/>
    <property type="evidence" value="ECO:0007669"/>
    <property type="project" value="InterPro"/>
</dbReference>
<evidence type="ECO:0000256" key="9">
    <source>
        <dbReference type="ARBA" id="ARBA00023225"/>
    </source>
</evidence>
<evidence type="ECO:0000256" key="1">
    <source>
        <dbReference type="ARBA" id="ARBA00003041"/>
    </source>
</evidence>
<dbReference type="NCBIfam" id="NF004267">
    <property type="entry name" value="PRK05687.1-3"/>
    <property type="match status" value="1"/>
</dbReference>
<evidence type="ECO:0000256" key="6">
    <source>
        <dbReference type="ARBA" id="ARBA00022490"/>
    </source>
</evidence>
<keyword evidence="12" id="KW-0966">Cell projection</keyword>
<dbReference type="GO" id="GO:0009288">
    <property type="term" value="C:bacterial-type flagellum"/>
    <property type="evidence" value="ECO:0007669"/>
    <property type="project" value="InterPro"/>
</dbReference>
<dbReference type="STRING" id="80852.AWOD_I_1969"/>
<feature type="region of interest" description="Disordered" evidence="10">
    <location>
        <begin position="21"/>
        <end position="48"/>
    </location>
</feature>
<dbReference type="PANTHER" id="PTHR34982">
    <property type="entry name" value="YOP PROTEINS TRANSLOCATION PROTEIN L"/>
    <property type="match status" value="1"/>
</dbReference>
<dbReference type="GO" id="GO:0015031">
    <property type="term" value="P:protein transport"/>
    <property type="evidence" value="ECO:0007669"/>
    <property type="project" value="UniProtKB-KW"/>
</dbReference>
<evidence type="ECO:0000256" key="10">
    <source>
        <dbReference type="SAM" id="MobiDB-lite"/>
    </source>
</evidence>
<feature type="domain" description="Flagellar assembly protein FliH/Type III secretion system HrpE" evidence="11">
    <location>
        <begin position="125"/>
        <end position="250"/>
    </location>
</feature>
<sequence length="265" mass="30071">MSISKKRGFIRITDESELQKTNIWESPNYSDPNQPARETALNYDPSWKPALPEEEKEEEFVFTDEIIEQIKQGAYNEGLVEGQEVGYKDGLEKGQSEGFEVGKPEGYSVGYQEGLAAGEEEIQTRIQQLIEMADKFAAPLELLDSQVEKQLIDMVLALTKEVIHVEVKTNPQVLLDTVRESVETLPVTEREISILLHPEDHQRVVEAYGEEALEQKQWTLMSEPSMNLGDINIQASDSKVSYLLEERIKSVLNKFCGVNRHQGNM</sequence>
<dbReference type="AlphaFoldDB" id="A0A090KKE9"/>
<keyword evidence="5" id="KW-0813">Transport</keyword>
<comment type="function">
    <text evidence="1">Needed for flagellar regrowth and assembly.</text>
</comment>
<dbReference type="PATRIC" id="fig|80852.17.peg.2036"/>
<dbReference type="GO" id="GO:0071973">
    <property type="term" value="P:bacterial-type flagellum-dependent cell motility"/>
    <property type="evidence" value="ECO:0007669"/>
    <property type="project" value="InterPro"/>
</dbReference>
<dbReference type="InterPro" id="IPR000563">
    <property type="entry name" value="Flag_FliH"/>
</dbReference>
<keyword evidence="13" id="KW-1185">Reference proteome</keyword>
<keyword evidence="12" id="KW-0969">Cilium</keyword>
<dbReference type="PANTHER" id="PTHR34982:SF1">
    <property type="entry name" value="FLAGELLAR ASSEMBLY PROTEIN FLIH"/>
    <property type="match status" value="1"/>
</dbReference>
<dbReference type="GeneID" id="28541546"/>
<dbReference type="Proteomes" id="UP000032427">
    <property type="component" value="Chromosome 1"/>
</dbReference>
<comment type="similarity">
    <text evidence="3">Belongs to the FliH family.</text>
</comment>
<dbReference type="OrthoDB" id="8480773at2"/>
<dbReference type="KEGG" id="awd:AWOD_I_1969"/>
<evidence type="ECO:0000313" key="12">
    <source>
        <dbReference type="EMBL" id="CED72034.1"/>
    </source>
</evidence>
<gene>
    <name evidence="12" type="primary">fliH</name>
    <name evidence="12" type="ORF">AWOD_I_1969</name>
</gene>
<dbReference type="GO" id="GO:0005829">
    <property type="term" value="C:cytosol"/>
    <property type="evidence" value="ECO:0007669"/>
    <property type="project" value="TreeGrafter"/>
</dbReference>
<evidence type="ECO:0000256" key="8">
    <source>
        <dbReference type="ARBA" id="ARBA00022927"/>
    </source>
</evidence>
<dbReference type="InterPro" id="IPR018035">
    <property type="entry name" value="Flagellar_FliH/T3SS_HrpE"/>
</dbReference>
<evidence type="ECO:0000256" key="5">
    <source>
        <dbReference type="ARBA" id="ARBA00022448"/>
    </source>
</evidence>
<keyword evidence="9" id="KW-1006">Bacterial flagellum protein export</keyword>